<organism evidence="2 3">
    <name type="scientific">Aspergillus sclerotioniger CBS 115572</name>
    <dbReference type="NCBI Taxonomy" id="1450535"/>
    <lineage>
        <taxon>Eukaryota</taxon>
        <taxon>Fungi</taxon>
        <taxon>Dikarya</taxon>
        <taxon>Ascomycota</taxon>
        <taxon>Pezizomycotina</taxon>
        <taxon>Eurotiomycetes</taxon>
        <taxon>Eurotiomycetidae</taxon>
        <taxon>Eurotiales</taxon>
        <taxon>Aspergillaceae</taxon>
        <taxon>Aspergillus</taxon>
        <taxon>Aspergillus subgen. Circumdati</taxon>
    </lineage>
</organism>
<evidence type="ECO:0000313" key="3">
    <source>
        <dbReference type="Proteomes" id="UP000246702"/>
    </source>
</evidence>
<evidence type="ECO:0008006" key="4">
    <source>
        <dbReference type="Google" id="ProtNLM"/>
    </source>
</evidence>
<keyword evidence="1" id="KW-0472">Membrane</keyword>
<proteinExistence type="predicted"/>
<dbReference type="OrthoDB" id="5401170at2759"/>
<dbReference type="AlphaFoldDB" id="A0A317UYR7"/>
<evidence type="ECO:0000313" key="2">
    <source>
        <dbReference type="EMBL" id="PWY65667.1"/>
    </source>
</evidence>
<name>A0A317UYR7_9EURO</name>
<dbReference type="Proteomes" id="UP000246702">
    <property type="component" value="Unassembled WGS sequence"/>
</dbReference>
<evidence type="ECO:0000256" key="1">
    <source>
        <dbReference type="SAM" id="Phobius"/>
    </source>
</evidence>
<keyword evidence="3" id="KW-1185">Reference proteome</keyword>
<comment type="caution">
    <text evidence="2">The sequence shown here is derived from an EMBL/GenBank/DDBJ whole genome shotgun (WGS) entry which is preliminary data.</text>
</comment>
<gene>
    <name evidence="2" type="ORF">BO94DRAFT_529058</name>
</gene>
<protein>
    <recommendedName>
        <fullName evidence="4">Protein kinase domain-containing protein</fullName>
    </recommendedName>
</protein>
<dbReference type="STRING" id="1450535.A0A317UYR7"/>
<reference evidence="2 3" key="1">
    <citation type="submission" date="2016-12" db="EMBL/GenBank/DDBJ databases">
        <title>The genomes of Aspergillus section Nigri reveals drivers in fungal speciation.</title>
        <authorList>
            <consortium name="DOE Joint Genome Institute"/>
            <person name="Vesth T.C."/>
            <person name="Nybo J."/>
            <person name="Theobald S."/>
            <person name="Brandl J."/>
            <person name="Frisvad J.C."/>
            <person name="Nielsen K.F."/>
            <person name="Lyhne E.K."/>
            <person name="Kogle M.E."/>
            <person name="Kuo A."/>
            <person name="Riley R."/>
            <person name="Clum A."/>
            <person name="Nolan M."/>
            <person name="Lipzen A."/>
            <person name="Salamov A."/>
            <person name="Henrissat B."/>
            <person name="Wiebenga A."/>
            <person name="De Vries R.P."/>
            <person name="Grigoriev I.V."/>
            <person name="Mortensen U.H."/>
            <person name="Andersen M.R."/>
            <person name="Baker S.E."/>
        </authorList>
    </citation>
    <scope>NUCLEOTIDE SEQUENCE [LARGE SCALE GENOMIC DNA]</scope>
    <source>
        <strain evidence="2 3">CBS 115572</strain>
    </source>
</reference>
<feature type="transmembrane region" description="Helical" evidence="1">
    <location>
        <begin position="140"/>
        <end position="161"/>
    </location>
</feature>
<dbReference type="RefSeq" id="XP_025461494.1">
    <property type="nucleotide sequence ID" value="XM_025610444.1"/>
</dbReference>
<dbReference type="GeneID" id="37112587"/>
<keyword evidence="1" id="KW-0812">Transmembrane</keyword>
<keyword evidence="1" id="KW-1133">Transmembrane helix</keyword>
<accession>A0A317UYR7</accession>
<dbReference type="EMBL" id="MSFK01000056">
    <property type="protein sequence ID" value="PWY65667.1"/>
    <property type="molecule type" value="Genomic_DNA"/>
</dbReference>
<sequence>MRIPSNITWFDENDYIGLELLFPAGSTWKLERKFKESEDLYSQQEYDDYELILQSRAAFICSKIAGNGPSTAVIKVHMQAPWWGTAGNTPSIRAEQAISETPFRDKSKIEALSILTEAGCTSTLFLIDSIQQEQTNDKGFIYFIVMEMLPGVSMSLIFHLIDQEERNVLREAFKKSWQ</sequence>